<gene>
    <name evidence="1" type="ORF">ACERK3_16320</name>
</gene>
<reference evidence="1 2" key="1">
    <citation type="submission" date="2024-08" db="EMBL/GenBank/DDBJ databases">
        <title>Whole-genome sequencing of halo(alkali)philic microorganisms from hypersaline lakes.</title>
        <authorList>
            <person name="Sorokin D.Y."/>
            <person name="Merkel A.Y."/>
            <person name="Messina E."/>
            <person name="Yakimov M."/>
        </authorList>
    </citation>
    <scope>NUCLEOTIDE SEQUENCE [LARGE SCALE GENOMIC DNA]</scope>
    <source>
        <strain evidence="1 2">AB-hyl4</strain>
    </source>
</reference>
<keyword evidence="2" id="KW-1185">Reference proteome</keyword>
<evidence type="ECO:0000313" key="2">
    <source>
        <dbReference type="Proteomes" id="UP001575105"/>
    </source>
</evidence>
<dbReference type="SUPFAM" id="SSF88946">
    <property type="entry name" value="Sigma2 domain of RNA polymerase sigma factors"/>
    <property type="match status" value="1"/>
</dbReference>
<dbReference type="InterPro" id="IPR013325">
    <property type="entry name" value="RNA_pol_sigma_r2"/>
</dbReference>
<evidence type="ECO:0000313" key="1">
    <source>
        <dbReference type="EMBL" id="MFA9479849.1"/>
    </source>
</evidence>
<organism evidence="1 2">
    <name type="scientific">Natronomicrosphaera hydrolytica</name>
    <dbReference type="NCBI Taxonomy" id="3242702"/>
    <lineage>
        <taxon>Bacteria</taxon>
        <taxon>Pseudomonadati</taxon>
        <taxon>Planctomycetota</taxon>
        <taxon>Phycisphaerae</taxon>
        <taxon>Phycisphaerales</taxon>
        <taxon>Phycisphaeraceae</taxon>
        <taxon>Natronomicrosphaera</taxon>
    </lineage>
</organism>
<dbReference type="RefSeq" id="WP_425346772.1">
    <property type="nucleotide sequence ID" value="NZ_JBGUBD010000012.1"/>
</dbReference>
<dbReference type="Gene3D" id="1.10.1740.10">
    <property type="match status" value="1"/>
</dbReference>
<name>A0ABV4UAG4_9BACT</name>
<accession>A0ABV4UAG4</accession>
<comment type="caution">
    <text evidence="1">The sequence shown here is derived from an EMBL/GenBank/DDBJ whole genome shotgun (WGS) entry which is preliminary data.</text>
</comment>
<dbReference type="Proteomes" id="UP001575105">
    <property type="component" value="Unassembled WGS sequence"/>
</dbReference>
<dbReference type="EMBL" id="JBGUBD010000012">
    <property type="protein sequence ID" value="MFA9479849.1"/>
    <property type="molecule type" value="Genomic_DNA"/>
</dbReference>
<protein>
    <submittedName>
        <fullName evidence="1">RNA polymerase sigma factor</fullName>
    </submittedName>
</protein>
<sequence length="259" mass="30036">MGVNGHGNGDFPTTHWSFVRRAGEAGPDNDALIEFLKRYLPAMHAYLVRAHRLSIDAADDLLQEFVLEKVIRQELVAHADQRRGRFRTFLLTVLNNFLATQWRKQTTHRRSPGQQILSLQDAMDRPRDNSEAADIFDLEWARQVLAETTKRFESQCQHENRTDLWRLFEARVLLPLTDDTPPPPYEQLVEQLNLRSPAQASNILITAKRCFARQLRLVIGEYTQDGQEIQEEIRHLRQILAASRHRWAWTAAQPVEQPS</sequence>
<proteinExistence type="predicted"/>